<comment type="caution">
    <text evidence="3">The sequence shown here is derived from an EMBL/GenBank/DDBJ whole genome shotgun (WGS) entry which is preliminary data.</text>
</comment>
<dbReference type="Proteomes" id="UP000285569">
    <property type="component" value="Unassembled WGS sequence"/>
</dbReference>
<evidence type="ECO:0000313" key="4">
    <source>
        <dbReference type="Proteomes" id="UP000285569"/>
    </source>
</evidence>
<dbReference type="CDD" id="cd03794">
    <property type="entry name" value="GT4_WbuB-like"/>
    <property type="match status" value="1"/>
</dbReference>
<dbReference type="InterPro" id="IPR001296">
    <property type="entry name" value="Glyco_trans_1"/>
</dbReference>
<dbReference type="SUPFAM" id="SSF53756">
    <property type="entry name" value="UDP-Glycosyltransferase/glycogen phosphorylase"/>
    <property type="match status" value="1"/>
</dbReference>
<accession>A0ABX9LZ75</accession>
<reference evidence="3 4" key="2">
    <citation type="journal article" date="2020" name="Int. J. Syst. Evol. Microbiol.">
        <title>Leptospira yasudae sp. nov. and Leptospira stimsonii sp. nov., two new species of the pathogenic group isolated from environmental sources.</title>
        <authorList>
            <person name="Casanovas-Massana A."/>
            <person name="Hamond C."/>
            <person name="Santos L.A."/>
            <person name="de Oliveira D."/>
            <person name="Hacker K.P."/>
            <person name="Balassiano I."/>
            <person name="Costa F."/>
            <person name="Medeiros M.A."/>
            <person name="Reis M.G."/>
            <person name="Ko A.I."/>
            <person name="Wunder E.A."/>
        </authorList>
    </citation>
    <scope>NUCLEOTIDE SEQUENCE [LARGE SCALE GENOMIC DNA]</scope>
    <source>
        <strain evidence="3 4">B21</strain>
    </source>
</reference>
<reference evidence="4" key="1">
    <citation type="submission" date="2018-05" db="EMBL/GenBank/DDBJ databases">
        <title>Leptospira yasudae sp. nov. and Leptospira stimsonii sp. nov., two pathogenic species of the genus Leptospira isolated from environmental sources.</title>
        <authorList>
            <person name="Casanovas-Massana A."/>
            <person name="Hamond C."/>
            <person name="Santos L.A."/>
            <person name="Hacker K.P."/>
            <person name="Balassiano I."/>
            <person name="Medeiros M.A."/>
            <person name="Reis M.G."/>
            <person name="Ko A.I."/>
            <person name="Wunder E.A."/>
        </authorList>
    </citation>
    <scope>NUCLEOTIDE SEQUENCE [LARGE SCALE GENOMIC DNA]</scope>
    <source>
        <strain evidence="4">B21</strain>
    </source>
</reference>
<dbReference type="Pfam" id="PF00534">
    <property type="entry name" value="Glycos_transf_1"/>
    <property type="match status" value="1"/>
</dbReference>
<dbReference type="EMBL" id="QHCR01000008">
    <property type="protein sequence ID" value="RHX78249.1"/>
    <property type="molecule type" value="Genomic_DNA"/>
</dbReference>
<protein>
    <submittedName>
        <fullName evidence="3">Glycosyltransferase WbuB</fullName>
    </submittedName>
</protein>
<sequence length="395" mass="45063">MKICIIVDDYLPGSTKVAAKMMHDLGKGFLACGHEVTVITPGPELNSSYQRSVLDGIKVYRFASGQIKNVSKIKRAINESLLSYRAWRVLRKIFDREKNDLIVYYSPSIFWGMLVRKLKRKWNASSYLILRDFFPQWAIDNGLIGKKSFITKYFRIFERINYDAADTIGIQSPRNVDWFKNEFPQVRNIEVLFNWAENSPIQLSDYPYRRSLGLQNKVIFFYGGNIGHAQDMSNILRLAKSMKGFTNAHFVLIGNGDEIELVKRKITQDSLTNLTLLDPVPQEEFKKMLAEFDIGLFTLHKEHQTHNFPGKVLGYMVQGMPILGCVNPGNDLKEIIEEADAGLVTVSGDDETFKENAIRLLDLNVRRSMGENAKTLLEDRFSVSSAVTKILNAMN</sequence>
<organism evidence="3 4">
    <name type="scientific">Leptospira yasudae</name>
    <dbReference type="NCBI Taxonomy" id="2202201"/>
    <lineage>
        <taxon>Bacteria</taxon>
        <taxon>Pseudomonadati</taxon>
        <taxon>Spirochaetota</taxon>
        <taxon>Spirochaetia</taxon>
        <taxon>Leptospirales</taxon>
        <taxon>Leptospiraceae</taxon>
        <taxon>Leptospira</taxon>
    </lineage>
</organism>
<evidence type="ECO:0000313" key="3">
    <source>
        <dbReference type="EMBL" id="RHX78249.1"/>
    </source>
</evidence>
<proteinExistence type="predicted"/>
<dbReference type="Gene3D" id="3.40.50.2000">
    <property type="entry name" value="Glycogen Phosphorylase B"/>
    <property type="match status" value="2"/>
</dbReference>
<evidence type="ECO:0000259" key="2">
    <source>
        <dbReference type="Pfam" id="PF13579"/>
    </source>
</evidence>
<name>A0ABX9LZ75_9LEPT</name>
<dbReference type="RefSeq" id="WP_118957341.1">
    <property type="nucleotide sequence ID" value="NZ_QHCR01000008.1"/>
</dbReference>
<dbReference type="Pfam" id="PF13579">
    <property type="entry name" value="Glyco_trans_4_4"/>
    <property type="match status" value="1"/>
</dbReference>
<evidence type="ECO:0000259" key="1">
    <source>
        <dbReference type="Pfam" id="PF00534"/>
    </source>
</evidence>
<dbReference type="PANTHER" id="PTHR12526:SF609">
    <property type="entry name" value="LIPOPOLYSACCHARIDE BIOSYNTHESIS PROTEIN"/>
    <property type="match status" value="1"/>
</dbReference>
<feature type="domain" description="Glycosyl transferase family 1" evidence="1">
    <location>
        <begin position="210"/>
        <end position="374"/>
    </location>
</feature>
<gene>
    <name evidence="3" type="ORF">DLM77_17600</name>
</gene>
<dbReference type="PANTHER" id="PTHR12526">
    <property type="entry name" value="GLYCOSYLTRANSFERASE"/>
    <property type="match status" value="1"/>
</dbReference>
<dbReference type="InterPro" id="IPR028098">
    <property type="entry name" value="Glyco_trans_4-like_N"/>
</dbReference>
<keyword evidence="4" id="KW-1185">Reference proteome</keyword>
<feature type="domain" description="Glycosyltransferase subfamily 4-like N-terminal" evidence="2">
    <location>
        <begin position="20"/>
        <end position="195"/>
    </location>
</feature>